<comment type="caution">
    <text evidence="3">The sequence shown here is derived from an EMBL/GenBank/DDBJ whole genome shotgun (WGS) entry which is preliminary data.</text>
</comment>
<dbReference type="PANTHER" id="PTHR31435">
    <property type="entry name" value="PROTEIN NATD1"/>
    <property type="match status" value="1"/>
</dbReference>
<organism evidence="3 4">
    <name type="scientific">Paractinoplanes aksuensis</name>
    <dbReference type="NCBI Taxonomy" id="2939490"/>
    <lineage>
        <taxon>Bacteria</taxon>
        <taxon>Bacillati</taxon>
        <taxon>Actinomycetota</taxon>
        <taxon>Actinomycetes</taxon>
        <taxon>Micromonosporales</taxon>
        <taxon>Micromonosporaceae</taxon>
        <taxon>Paractinoplanes</taxon>
    </lineage>
</organism>
<dbReference type="Gene3D" id="3.40.630.30">
    <property type="match status" value="1"/>
</dbReference>
<evidence type="ECO:0000259" key="1">
    <source>
        <dbReference type="PROSITE" id="PS51186"/>
    </source>
</evidence>
<protein>
    <submittedName>
        <fullName evidence="3">N-acetyltransferase</fullName>
    </submittedName>
</protein>
<name>A0ABT1E1E6_9ACTN</name>
<evidence type="ECO:0000313" key="4">
    <source>
        <dbReference type="Proteomes" id="UP001523369"/>
    </source>
</evidence>
<dbReference type="InterPro" id="IPR000182">
    <property type="entry name" value="GNAT_dom"/>
</dbReference>
<dbReference type="PROSITE" id="PS51729">
    <property type="entry name" value="GNAT_YJDJ"/>
    <property type="match status" value="1"/>
</dbReference>
<dbReference type="EMBL" id="JAMYJR010000052">
    <property type="protein sequence ID" value="MCO8276963.1"/>
    <property type="molecule type" value="Genomic_DNA"/>
</dbReference>
<feature type="domain" description="N-acetyltransferase" evidence="1">
    <location>
        <begin position="1"/>
        <end position="94"/>
    </location>
</feature>
<dbReference type="PANTHER" id="PTHR31435:SF10">
    <property type="entry name" value="BSR4717 PROTEIN"/>
    <property type="match status" value="1"/>
</dbReference>
<reference evidence="3 4" key="1">
    <citation type="submission" date="2022-06" db="EMBL/GenBank/DDBJ databases">
        <title>New Species of the Genus Actinoplanes, ActinopZanes ferrugineus.</title>
        <authorList>
            <person name="Ding P."/>
        </authorList>
    </citation>
    <scope>NUCLEOTIDE SEQUENCE [LARGE SCALE GENOMIC DNA]</scope>
    <source>
        <strain evidence="3 4">TRM88003</strain>
    </source>
</reference>
<evidence type="ECO:0000313" key="3">
    <source>
        <dbReference type="EMBL" id="MCO8276963.1"/>
    </source>
</evidence>
<accession>A0ABT1E1E6</accession>
<dbReference type="InterPro" id="IPR016181">
    <property type="entry name" value="Acyl_CoA_acyltransferase"/>
</dbReference>
<dbReference type="RefSeq" id="WP_253242977.1">
    <property type="nucleotide sequence ID" value="NZ_JAMYJR010000052.1"/>
</dbReference>
<evidence type="ECO:0000259" key="2">
    <source>
        <dbReference type="PROSITE" id="PS51729"/>
    </source>
</evidence>
<dbReference type="InterPro" id="IPR045057">
    <property type="entry name" value="Gcn5-rel_NAT"/>
</dbReference>
<dbReference type="Proteomes" id="UP001523369">
    <property type="component" value="Unassembled WGS sequence"/>
</dbReference>
<gene>
    <name evidence="3" type="ORF">M1L60_40935</name>
</gene>
<dbReference type="PROSITE" id="PS51186">
    <property type="entry name" value="GNAT"/>
    <property type="match status" value="1"/>
</dbReference>
<dbReference type="CDD" id="cd04301">
    <property type="entry name" value="NAT_SF"/>
    <property type="match status" value="1"/>
</dbReference>
<dbReference type="InterPro" id="IPR031165">
    <property type="entry name" value="GNAT_YJDJ"/>
</dbReference>
<keyword evidence="4" id="KW-1185">Reference proteome</keyword>
<dbReference type="Pfam" id="PF14542">
    <property type="entry name" value="Acetyltransf_CG"/>
    <property type="match status" value="1"/>
</dbReference>
<feature type="domain" description="N-acetyltransferase" evidence="2">
    <location>
        <begin position="7"/>
        <end position="93"/>
    </location>
</feature>
<dbReference type="SUPFAM" id="SSF55729">
    <property type="entry name" value="Acyl-CoA N-acyltransferases (Nat)"/>
    <property type="match status" value="1"/>
</dbReference>
<sequence>MSDVDVRDNPAKSRYELRIGDDVAGFAVYRVRDGVTTVTHSEINPRFRGQGLGNVLAQRTLDQLREQGARVYPSCPFFAKYVAEHPEYDDIIES</sequence>
<proteinExistence type="predicted"/>